<dbReference type="InterPro" id="IPR008853">
    <property type="entry name" value="TMEM9/TMEM9B"/>
</dbReference>
<evidence type="ECO:0000313" key="7">
    <source>
        <dbReference type="Ensembl" id="ENSOMEP00000032484.1"/>
    </source>
</evidence>
<sequence>MFGKYGPLSFLAATVVTVLLLDAAAVADAKNFEDVRCKCICPPYRNISGNIYNKNVTQKDCTCLHVVEPMPVPGYDVEAYCLLCECKYEERSSNTIKVTIIIYLSVVGALLLYMLFLLLVDPLIRKHDPYTQPLHNEEDSEEMRPQADSGPNRGNTVLERVEGAQQRWKKQYGLLLSDLFHLILCLFPSLCEGKCVEWTQKRLKNQHLNASKTFDCSLI</sequence>
<evidence type="ECO:0000256" key="6">
    <source>
        <dbReference type="SAM" id="MobiDB-lite"/>
    </source>
</evidence>
<dbReference type="PANTHER" id="PTHR13064">
    <property type="entry name" value="TRANSMEMBRANE PROTEIN 9 FAMILY MEMBER"/>
    <property type="match status" value="1"/>
</dbReference>
<evidence type="ECO:0000256" key="1">
    <source>
        <dbReference type="ARBA" id="ARBA00004370"/>
    </source>
</evidence>
<dbReference type="GeneTree" id="ENSGT00390000000819"/>
<evidence type="ECO:0000256" key="3">
    <source>
        <dbReference type="ARBA" id="ARBA00022692"/>
    </source>
</evidence>
<comment type="subcellular location">
    <subcellularLocation>
        <location evidence="1">Membrane</location>
    </subcellularLocation>
</comment>
<dbReference type="PaxDb" id="30732-ENSOMEP00000032484"/>
<evidence type="ECO:0000256" key="2">
    <source>
        <dbReference type="ARBA" id="ARBA00007264"/>
    </source>
</evidence>
<dbReference type="Proteomes" id="UP000261560">
    <property type="component" value="Unplaced"/>
</dbReference>
<protein>
    <submittedName>
        <fullName evidence="7">Transmembrane protein 9</fullName>
    </submittedName>
</protein>
<dbReference type="GO" id="GO:0005765">
    <property type="term" value="C:lysosomal membrane"/>
    <property type="evidence" value="ECO:0007669"/>
    <property type="project" value="InterPro"/>
</dbReference>
<keyword evidence="5" id="KW-0472">Membrane</keyword>
<evidence type="ECO:0000313" key="8">
    <source>
        <dbReference type="Proteomes" id="UP000261560"/>
    </source>
</evidence>
<keyword evidence="8" id="KW-1185">Reference proteome</keyword>
<reference evidence="7" key="2">
    <citation type="submission" date="2025-09" db="UniProtKB">
        <authorList>
            <consortium name="Ensembl"/>
        </authorList>
    </citation>
    <scope>IDENTIFICATION</scope>
</reference>
<comment type="similarity">
    <text evidence="2">Belongs to the TMEM9 family.</text>
</comment>
<evidence type="ECO:0000256" key="4">
    <source>
        <dbReference type="ARBA" id="ARBA00022989"/>
    </source>
</evidence>
<accession>A0A3B3DSS5</accession>
<keyword evidence="3" id="KW-0812">Transmembrane</keyword>
<dbReference type="AlphaFoldDB" id="A0A3B3DSS5"/>
<reference evidence="7" key="1">
    <citation type="submission" date="2025-08" db="UniProtKB">
        <authorList>
            <consortium name="Ensembl"/>
        </authorList>
    </citation>
    <scope>IDENTIFICATION</scope>
</reference>
<evidence type="ECO:0000256" key="5">
    <source>
        <dbReference type="ARBA" id="ARBA00023136"/>
    </source>
</evidence>
<keyword evidence="4" id="KW-1133">Transmembrane helix</keyword>
<dbReference type="PANTHER" id="PTHR13064:SF1">
    <property type="entry name" value="PROTON-TRANSPORTING V-TYPE ATPASE COMPLEX ASSEMBLY REGULATOR TMEM9"/>
    <property type="match status" value="1"/>
</dbReference>
<dbReference type="Pfam" id="PF05434">
    <property type="entry name" value="Tmemb_9"/>
    <property type="match status" value="1"/>
</dbReference>
<feature type="region of interest" description="Disordered" evidence="6">
    <location>
        <begin position="132"/>
        <end position="154"/>
    </location>
</feature>
<dbReference type="Ensembl" id="ENSOMET00000024720.1">
    <property type="protein sequence ID" value="ENSOMEP00000032484.1"/>
    <property type="gene ID" value="ENSOMEG00000017927.1"/>
</dbReference>
<organism evidence="7 8">
    <name type="scientific">Oryzias melastigma</name>
    <name type="common">Marine medaka</name>
    <dbReference type="NCBI Taxonomy" id="30732"/>
    <lineage>
        <taxon>Eukaryota</taxon>
        <taxon>Metazoa</taxon>
        <taxon>Chordata</taxon>
        <taxon>Craniata</taxon>
        <taxon>Vertebrata</taxon>
        <taxon>Euteleostomi</taxon>
        <taxon>Actinopterygii</taxon>
        <taxon>Neopterygii</taxon>
        <taxon>Teleostei</taxon>
        <taxon>Neoteleostei</taxon>
        <taxon>Acanthomorphata</taxon>
        <taxon>Ovalentaria</taxon>
        <taxon>Atherinomorphae</taxon>
        <taxon>Beloniformes</taxon>
        <taxon>Adrianichthyidae</taxon>
        <taxon>Oryziinae</taxon>
        <taxon>Oryzias</taxon>
    </lineage>
</organism>
<name>A0A3B3DSS5_ORYME</name>
<proteinExistence type="inferred from homology"/>